<comment type="similarity">
    <text evidence="1 6">Belongs to the peptidase S10 family.</text>
</comment>
<organism evidence="7 8">
    <name type="scientific">Agrocybe pediades</name>
    <dbReference type="NCBI Taxonomy" id="84607"/>
    <lineage>
        <taxon>Eukaryota</taxon>
        <taxon>Fungi</taxon>
        <taxon>Dikarya</taxon>
        <taxon>Basidiomycota</taxon>
        <taxon>Agaricomycotina</taxon>
        <taxon>Agaricomycetes</taxon>
        <taxon>Agaricomycetidae</taxon>
        <taxon>Agaricales</taxon>
        <taxon>Agaricineae</taxon>
        <taxon>Strophariaceae</taxon>
        <taxon>Agrocybe</taxon>
    </lineage>
</organism>
<dbReference type="Pfam" id="PF00450">
    <property type="entry name" value="Peptidase_S10"/>
    <property type="match status" value="1"/>
</dbReference>
<gene>
    <name evidence="7" type="ORF">D9613_006929</name>
</gene>
<dbReference type="PROSITE" id="PS00131">
    <property type="entry name" value="CARBOXYPEPT_SER_SER"/>
    <property type="match status" value="1"/>
</dbReference>
<dbReference type="EC" id="3.4.16.-" evidence="6"/>
<evidence type="ECO:0000256" key="3">
    <source>
        <dbReference type="ARBA" id="ARBA00022670"/>
    </source>
</evidence>
<evidence type="ECO:0000313" key="8">
    <source>
        <dbReference type="Proteomes" id="UP000521872"/>
    </source>
</evidence>
<sequence length="628" mass="69585">MSCRRLVLFALTLLAVPATLSQDTPPSSFPHAYPGQPSGDLSTKWQKYFQVTDKLPNVTYDIGRTYAGNIPVQRPGHPNDTLFFIGVERSQGSLTASPSPRNRDPWGLWLNGGPGSSSMYGFFFENGPIHINSDYSTSQNPYAWNKQADYFWIDQPVGVGYSTADSDALDEDQVGKDFMGFLGNLVKVFPSLATRPLYITGESYAGQYIPYIMKAYFSMKNPPVKIAKIAIGDGTYTSEEVFAYAPALSVIETYPQLIGYDHDVYNYFKEQSKLCHFDINLTYPQNGVIPDVHFAQPAQREIPFTLLKSKRTFFQQLKLRAADESQSLAKRDLQERDVQKENWKRDLSGRANGTIDPWYGCFLLDMYIDYAINFTFPWSLQDNPDGFPFNVYDIPDALNPKVNMDAGPFMNDPRTRSALHAPTSKDWAMQFDFTFGPNQGNDPSPMSINIFNDMAKNASAQGVGVILFSGNDDSLVPHLGTEIAIQNTTFGGIQGFTRQPSTPWKNDKGEFAGVVHQERGWTYVLAYNAGHLLAQSNPVSAFTMLREFILGSNPTGLVKPGAKPGSVTVVGGEVKSLAGVIQGGDNIYYGNGATQSTYVFPSATRASWRQFISSVHATQATPTPRPRP</sequence>
<dbReference type="PANTHER" id="PTHR11802:SF479">
    <property type="entry name" value="CARBOXYPEPTIDASE"/>
    <property type="match status" value="1"/>
</dbReference>
<reference evidence="7 8" key="1">
    <citation type="submission" date="2019-12" db="EMBL/GenBank/DDBJ databases">
        <authorList>
            <person name="Floudas D."/>
            <person name="Bentzer J."/>
            <person name="Ahren D."/>
            <person name="Johansson T."/>
            <person name="Persson P."/>
            <person name="Tunlid A."/>
        </authorList>
    </citation>
    <scope>NUCLEOTIDE SEQUENCE [LARGE SCALE GENOMIC DNA]</scope>
    <source>
        <strain evidence="7 8">CBS 102.39</strain>
    </source>
</reference>
<evidence type="ECO:0000256" key="5">
    <source>
        <dbReference type="ARBA" id="ARBA00023180"/>
    </source>
</evidence>
<protein>
    <recommendedName>
        <fullName evidence="6">Carboxypeptidase</fullName>
        <ecNumber evidence="6">3.4.16.-</ecNumber>
    </recommendedName>
</protein>
<dbReference type="AlphaFoldDB" id="A0A8H4QGG1"/>
<keyword evidence="4 6" id="KW-0378">Hydrolase</keyword>
<evidence type="ECO:0000256" key="4">
    <source>
        <dbReference type="ARBA" id="ARBA00022801"/>
    </source>
</evidence>
<dbReference type="InterPro" id="IPR001563">
    <property type="entry name" value="Peptidase_S10"/>
</dbReference>
<feature type="chain" id="PRO_5034731909" description="Carboxypeptidase" evidence="6">
    <location>
        <begin position="22"/>
        <end position="628"/>
    </location>
</feature>
<dbReference type="GO" id="GO:0004185">
    <property type="term" value="F:serine-type carboxypeptidase activity"/>
    <property type="evidence" value="ECO:0007669"/>
    <property type="project" value="UniProtKB-UniRule"/>
</dbReference>
<dbReference type="EMBL" id="JAACJL010000058">
    <property type="protein sequence ID" value="KAF4610524.1"/>
    <property type="molecule type" value="Genomic_DNA"/>
</dbReference>
<proteinExistence type="inferred from homology"/>
<evidence type="ECO:0000313" key="7">
    <source>
        <dbReference type="EMBL" id="KAF4610524.1"/>
    </source>
</evidence>
<name>A0A8H4QGG1_9AGAR</name>
<keyword evidence="6" id="KW-0732">Signal</keyword>
<dbReference type="GO" id="GO:0006508">
    <property type="term" value="P:proteolysis"/>
    <property type="evidence" value="ECO:0007669"/>
    <property type="project" value="UniProtKB-KW"/>
</dbReference>
<dbReference type="SUPFAM" id="SSF53474">
    <property type="entry name" value="alpha/beta-Hydrolases"/>
    <property type="match status" value="1"/>
</dbReference>
<dbReference type="InterPro" id="IPR018202">
    <property type="entry name" value="Ser_caboxypep_ser_AS"/>
</dbReference>
<evidence type="ECO:0000256" key="6">
    <source>
        <dbReference type="RuleBase" id="RU361156"/>
    </source>
</evidence>
<keyword evidence="2 6" id="KW-0121">Carboxypeptidase</keyword>
<keyword evidence="5" id="KW-0325">Glycoprotein</keyword>
<dbReference type="Proteomes" id="UP000521872">
    <property type="component" value="Unassembled WGS sequence"/>
</dbReference>
<evidence type="ECO:0000256" key="1">
    <source>
        <dbReference type="ARBA" id="ARBA00009431"/>
    </source>
</evidence>
<feature type="signal peptide" evidence="6">
    <location>
        <begin position="1"/>
        <end position="21"/>
    </location>
</feature>
<keyword evidence="3 6" id="KW-0645">Protease</keyword>
<dbReference type="PRINTS" id="PR00724">
    <property type="entry name" value="CRBOXYPTASEC"/>
</dbReference>
<evidence type="ECO:0000256" key="2">
    <source>
        <dbReference type="ARBA" id="ARBA00022645"/>
    </source>
</evidence>
<accession>A0A8H4QGG1</accession>
<dbReference type="Gene3D" id="3.40.50.1820">
    <property type="entry name" value="alpha/beta hydrolase"/>
    <property type="match status" value="1"/>
</dbReference>
<dbReference type="InterPro" id="IPR029058">
    <property type="entry name" value="AB_hydrolase_fold"/>
</dbReference>
<dbReference type="PANTHER" id="PTHR11802">
    <property type="entry name" value="SERINE PROTEASE FAMILY S10 SERINE CARBOXYPEPTIDASE"/>
    <property type="match status" value="1"/>
</dbReference>
<comment type="caution">
    <text evidence="7">The sequence shown here is derived from an EMBL/GenBank/DDBJ whole genome shotgun (WGS) entry which is preliminary data.</text>
</comment>
<keyword evidence="8" id="KW-1185">Reference proteome</keyword>